<sequence length="48" mass="4920">MQVDPAGPRHGADVSCPRAGGLLATFLNRAATAPSGVTTYLITPPITR</sequence>
<gene>
    <name evidence="1" type="ORF">BJ992_001122</name>
</gene>
<dbReference type="RefSeq" id="WP_184978862.1">
    <property type="nucleotide sequence ID" value="NZ_BAAALO010000031.1"/>
</dbReference>
<organism evidence="1 2">
    <name type="scientific">Sphaerisporangium rubeum</name>
    <dbReference type="NCBI Taxonomy" id="321317"/>
    <lineage>
        <taxon>Bacteria</taxon>
        <taxon>Bacillati</taxon>
        <taxon>Actinomycetota</taxon>
        <taxon>Actinomycetes</taxon>
        <taxon>Streptosporangiales</taxon>
        <taxon>Streptosporangiaceae</taxon>
        <taxon>Sphaerisporangium</taxon>
    </lineage>
</organism>
<dbReference type="AlphaFoldDB" id="A0A7X0IAM6"/>
<proteinExistence type="predicted"/>
<dbReference type="EMBL" id="JACHIU010000001">
    <property type="protein sequence ID" value="MBB6471691.1"/>
    <property type="molecule type" value="Genomic_DNA"/>
</dbReference>
<protein>
    <submittedName>
        <fullName evidence="1">Uncharacterized protein</fullName>
    </submittedName>
</protein>
<reference evidence="1 2" key="1">
    <citation type="submission" date="2020-08" db="EMBL/GenBank/DDBJ databases">
        <title>Sequencing the genomes of 1000 actinobacteria strains.</title>
        <authorList>
            <person name="Klenk H.-P."/>
        </authorList>
    </citation>
    <scope>NUCLEOTIDE SEQUENCE [LARGE SCALE GENOMIC DNA]</scope>
    <source>
        <strain evidence="1 2">DSM 44936</strain>
    </source>
</reference>
<keyword evidence="2" id="KW-1185">Reference proteome</keyword>
<evidence type="ECO:0000313" key="1">
    <source>
        <dbReference type="EMBL" id="MBB6471691.1"/>
    </source>
</evidence>
<name>A0A7X0IAM6_9ACTN</name>
<comment type="caution">
    <text evidence="1">The sequence shown here is derived from an EMBL/GenBank/DDBJ whole genome shotgun (WGS) entry which is preliminary data.</text>
</comment>
<accession>A0A7X0IAM6</accession>
<evidence type="ECO:0000313" key="2">
    <source>
        <dbReference type="Proteomes" id="UP000555564"/>
    </source>
</evidence>
<dbReference type="Proteomes" id="UP000555564">
    <property type="component" value="Unassembled WGS sequence"/>
</dbReference>